<dbReference type="AlphaFoldDB" id="A0A511UZF7"/>
<accession>A0A511UZF7</accession>
<evidence type="ECO:0000313" key="2">
    <source>
        <dbReference type="EMBL" id="GEN32037.1"/>
    </source>
</evidence>
<keyword evidence="3" id="KW-1185">Reference proteome</keyword>
<sequence>MKKIRVVVADSNHDYLKSFVSFTRTSHNDSRFVFTYFSDQQILQEYIDHGHAIDLLLISPDLHESVMNLADDVLIVLLEDDILSDDDRTFPGVYRYQRLSQLLSNLIGLYYEHNEAAERQLVRSKQAKVISVYSPVGGTGKTTVAANLSKQLALNGSKVFYLNLETINSSGLFFSSEEDNPSLQIFYYAKSDFKQLLSKIETLKKHDAYAMVDYFDIEINAEEMLEMRGEEVKRIINGIVKTGEYNYIIVDLDSSLHERNRTALTESDNILWIMTNDNQSILKTKALLDKEEDLFGKKNIIRDRMTTILNKFTGAQIGDMDDLGVTIDGYLPFISAWLVPQTNDGILGNDRFNQEIQTIARNIIVYNKEGVATGGL</sequence>
<dbReference type="InterPro" id="IPR025669">
    <property type="entry name" value="AAA_dom"/>
</dbReference>
<dbReference type="RefSeq" id="WP_170226718.1">
    <property type="nucleotide sequence ID" value="NZ_BJXW01000027.1"/>
</dbReference>
<dbReference type="Proteomes" id="UP000321491">
    <property type="component" value="Unassembled WGS sequence"/>
</dbReference>
<feature type="domain" description="AAA" evidence="1">
    <location>
        <begin position="127"/>
        <end position="276"/>
    </location>
</feature>
<reference evidence="2 3" key="1">
    <citation type="submission" date="2019-07" db="EMBL/GenBank/DDBJ databases">
        <title>Whole genome shotgun sequence of Cerasibacillus quisquiliarum NBRC 102429.</title>
        <authorList>
            <person name="Hosoyama A."/>
            <person name="Uohara A."/>
            <person name="Ohji S."/>
            <person name="Ichikawa N."/>
        </authorList>
    </citation>
    <scope>NUCLEOTIDE SEQUENCE [LARGE SCALE GENOMIC DNA]</scope>
    <source>
        <strain evidence="2 3">NBRC 102429</strain>
    </source>
</reference>
<protein>
    <submittedName>
        <fullName evidence="2">Chromosome partitioning protein ParA</fullName>
    </submittedName>
</protein>
<dbReference type="SUPFAM" id="SSF52540">
    <property type="entry name" value="P-loop containing nucleoside triphosphate hydrolases"/>
    <property type="match status" value="1"/>
</dbReference>
<evidence type="ECO:0000259" key="1">
    <source>
        <dbReference type="Pfam" id="PF13614"/>
    </source>
</evidence>
<proteinExistence type="predicted"/>
<dbReference type="Gene3D" id="3.40.50.10850">
    <property type="entry name" value="Ntrc-like two-domain protein"/>
    <property type="match status" value="1"/>
</dbReference>
<dbReference type="PANTHER" id="PTHR13696:SF99">
    <property type="entry name" value="COBYRINIC ACID AC-DIAMIDE SYNTHASE"/>
    <property type="match status" value="1"/>
</dbReference>
<dbReference type="Pfam" id="PF13614">
    <property type="entry name" value="AAA_31"/>
    <property type="match status" value="1"/>
</dbReference>
<organism evidence="2 3">
    <name type="scientific">Cerasibacillus quisquiliarum</name>
    <dbReference type="NCBI Taxonomy" id="227865"/>
    <lineage>
        <taxon>Bacteria</taxon>
        <taxon>Bacillati</taxon>
        <taxon>Bacillota</taxon>
        <taxon>Bacilli</taxon>
        <taxon>Bacillales</taxon>
        <taxon>Bacillaceae</taxon>
        <taxon>Cerasibacillus</taxon>
    </lineage>
</organism>
<dbReference type="PANTHER" id="PTHR13696">
    <property type="entry name" value="P-LOOP CONTAINING NUCLEOSIDE TRIPHOSPHATE HYDROLASE"/>
    <property type="match status" value="1"/>
</dbReference>
<name>A0A511UZF7_9BACI</name>
<dbReference type="InterPro" id="IPR027417">
    <property type="entry name" value="P-loop_NTPase"/>
</dbReference>
<dbReference type="EMBL" id="BJXW01000027">
    <property type="protein sequence ID" value="GEN32037.1"/>
    <property type="molecule type" value="Genomic_DNA"/>
</dbReference>
<comment type="caution">
    <text evidence="2">The sequence shown here is derived from an EMBL/GenBank/DDBJ whole genome shotgun (WGS) entry which is preliminary data.</text>
</comment>
<dbReference type="InterPro" id="IPR050678">
    <property type="entry name" value="DNA_Partitioning_ATPase"/>
</dbReference>
<evidence type="ECO:0000313" key="3">
    <source>
        <dbReference type="Proteomes" id="UP000321491"/>
    </source>
</evidence>
<gene>
    <name evidence="2" type="ORF">CQU01_22750</name>
</gene>
<dbReference type="Gene3D" id="3.40.50.300">
    <property type="entry name" value="P-loop containing nucleotide triphosphate hydrolases"/>
    <property type="match status" value="1"/>
</dbReference>